<comment type="caution">
    <text evidence="1">The sequence shown here is derived from an EMBL/GenBank/DDBJ whole genome shotgun (WGS) entry which is preliminary data.</text>
</comment>
<dbReference type="Proteomes" id="UP001430193">
    <property type="component" value="Unassembled WGS sequence"/>
</dbReference>
<evidence type="ECO:0000313" key="2">
    <source>
        <dbReference type="Proteomes" id="UP001430193"/>
    </source>
</evidence>
<dbReference type="EMBL" id="JADIKF010000038">
    <property type="protein sequence ID" value="MBM7129398.1"/>
    <property type="molecule type" value="Genomic_DNA"/>
</dbReference>
<name>A0ABS2KGA1_9GAMM</name>
<dbReference type="RefSeq" id="WP_204631026.1">
    <property type="nucleotide sequence ID" value="NZ_BSOC01000003.1"/>
</dbReference>
<evidence type="ECO:0000313" key="1">
    <source>
        <dbReference type="EMBL" id="MBM7129398.1"/>
    </source>
</evidence>
<organism evidence="1 2">
    <name type="scientific">Dyella mobilis</name>
    <dbReference type="NCBI Taxonomy" id="1849582"/>
    <lineage>
        <taxon>Bacteria</taxon>
        <taxon>Pseudomonadati</taxon>
        <taxon>Pseudomonadota</taxon>
        <taxon>Gammaproteobacteria</taxon>
        <taxon>Lysobacterales</taxon>
        <taxon>Rhodanobacteraceae</taxon>
        <taxon>Dyella</taxon>
    </lineage>
</organism>
<accession>A0ABS2KGA1</accession>
<evidence type="ECO:0008006" key="3">
    <source>
        <dbReference type="Google" id="ProtNLM"/>
    </source>
</evidence>
<reference evidence="1" key="1">
    <citation type="submission" date="2020-10" db="EMBL/GenBank/DDBJ databases">
        <title>Phylogeny of dyella-like bacteria.</title>
        <authorList>
            <person name="Fu J."/>
        </authorList>
    </citation>
    <scope>NUCLEOTIDE SEQUENCE</scope>
    <source>
        <strain evidence="1">DHON07</strain>
    </source>
</reference>
<gene>
    <name evidence="1" type="ORF">ISS99_07665</name>
</gene>
<protein>
    <recommendedName>
        <fullName evidence="3">DUF3077 domain-containing protein</fullName>
    </recommendedName>
</protein>
<keyword evidence="2" id="KW-1185">Reference proteome</keyword>
<sequence>MNMRPENIAVIPAEADQARKFFQFAGTYNVSSDTSAEAMASDASCFLESVEAMLNKLILGFSSDVPLEDQSMIFGIRHFVEMANNLCQEIRADLERVRRNTQSAK</sequence>
<proteinExistence type="predicted"/>